<evidence type="ECO:0000313" key="2">
    <source>
        <dbReference type="EMBL" id="PIO61895.1"/>
    </source>
</evidence>
<protein>
    <submittedName>
        <fullName evidence="2">Uncharacterized protein</fullName>
    </submittedName>
</protein>
<dbReference type="EMBL" id="KZ352848">
    <property type="protein sequence ID" value="PIO61895.1"/>
    <property type="molecule type" value="Genomic_DNA"/>
</dbReference>
<keyword evidence="1" id="KW-0472">Membrane</keyword>
<feature type="transmembrane region" description="Helical" evidence="1">
    <location>
        <begin position="41"/>
        <end position="58"/>
    </location>
</feature>
<dbReference type="Pfam" id="PF03268">
    <property type="entry name" value="DUF267"/>
    <property type="match status" value="1"/>
</dbReference>
<sequence>MHVHFIVVFVSLSSTFAAITSAVGVYWLIGMGDEVSILMKLIGLLWMNTGIALIVITLNQPGQTQTQIKKTAELLLADDFCQFSSDNQAWRIIRCMVDRACYSSAKMYFLQAFAVDQHFAHKVLLIAPNIGTVMALIKKSGLV</sequence>
<reference evidence="2 3" key="1">
    <citation type="submission" date="2015-09" db="EMBL/GenBank/DDBJ databases">
        <title>Draft genome of the parasitic nematode Teladorsagia circumcincta isolate WARC Sus (inbred).</title>
        <authorList>
            <person name="Mitreva M."/>
        </authorList>
    </citation>
    <scope>NUCLEOTIDE SEQUENCE [LARGE SCALE GENOMIC DNA]</scope>
    <source>
        <strain evidence="2 3">S</strain>
    </source>
</reference>
<dbReference type="AlphaFoldDB" id="A0A2G9TVE5"/>
<organism evidence="2 3">
    <name type="scientific">Teladorsagia circumcincta</name>
    <name type="common">Brown stomach worm</name>
    <name type="synonym">Ostertagia circumcincta</name>
    <dbReference type="NCBI Taxonomy" id="45464"/>
    <lineage>
        <taxon>Eukaryota</taxon>
        <taxon>Metazoa</taxon>
        <taxon>Ecdysozoa</taxon>
        <taxon>Nematoda</taxon>
        <taxon>Chromadorea</taxon>
        <taxon>Rhabditida</taxon>
        <taxon>Rhabditina</taxon>
        <taxon>Rhabditomorpha</taxon>
        <taxon>Strongyloidea</taxon>
        <taxon>Trichostrongylidae</taxon>
        <taxon>Teladorsagia</taxon>
    </lineage>
</organism>
<proteinExistence type="predicted"/>
<keyword evidence="1" id="KW-1133">Transmembrane helix</keyword>
<dbReference type="PANTHER" id="PTHR31930:SF1">
    <property type="entry name" value="SERPENTINE RECEPTOR, CLASS R"/>
    <property type="match status" value="1"/>
</dbReference>
<evidence type="ECO:0000256" key="1">
    <source>
        <dbReference type="SAM" id="Phobius"/>
    </source>
</evidence>
<keyword evidence="3" id="KW-1185">Reference proteome</keyword>
<dbReference type="Proteomes" id="UP000230423">
    <property type="component" value="Unassembled WGS sequence"/>
</dbReference>
<keyword evidence="1" id="KW-0812">Transmembrane</keyword>
<evidence type="ECO:0000313" key="3">
    <source>
        <dbReference type="Proteomes" id="UP000230423"/>
    </source>
</evidence>
<feature type="transmembrane region" description="Helical" evidence="1">
    <location>
        <begin position="6"/>
        <end position="29"/>
    </location>
</feature>
<dbReference type="PANTHER" id="PTHR31930">
    <property type="entry name" value="SERPENTINE RECEPTOR, CLASS R"/>
    <property type="match status" value="1"/>
</dbReference>
<name>A0A2G9TVE5_TELCI</name>
<accession>A0A2G9TVE5</accession>
<dbReference type="InterPro" id="IPR004950">
    <property type="entry name" value="DUF267_CAE_spp"/>
</dbReference>
<gene>
    <name evidence="2" type="ORF">TELCIR_16565</name>
</gene>
<dbReference type="OrthoDB" id="5788229at2759"/>